<reference evidence="2" key="1">
    <citation type="submission" date="2023-10" db="EMBL/GenBank/DDBJ databases">
        <authorList>
            <person name="Chen Y."/>
            <person name="Shah S."/>
            <person name="Dougan E. K."/>
            <person name="Thang M."/>
            <person name="Chan C."/>
        </authorList>
    </citation>
    <scope>NUCLEOTIDE SEQUENCE [LARGE SCALE GENOMIC DNA]</scope>
</reference>
<feature type="compositionally biased region" description="Basic and acidic residues" evidence="1">
    <location>
        <begin position="158"/>
        <end position="169"/>
    </location>
</feature>
<proteinExistence type="predicted"/>
<comment type="caution">
    <text evidence="2">The sequence shown here is derived from an EMBL/GenBank/DDBJ whole genome shotgun (WGS) entry which is preliminary data.</text>
</comment>
<dbReference type="EMBL" id="CAUYUJ010002244">
    <property type="protein sequence ID" value="CAK0799918.1"/>
    <property type="molecule type" value="Genomic_DNA"/>
</dbReference>
<organism evidence="2 3">
    <name type="scientific">Prorocentrum cordatum</name>
    <dbReference type="NCBI Taxonomy" id="2364126"/>
    <lineage>
        <taxon>Eukaryota</taxon>
        <taxon>Sar</taxon>
        <taxon>Alveolata</taxon>
        <taxon>Dinophyceae</taxon>
        <taxon>Prorocentrales</taxon>
        <taxon>Prorocentraceae</taxon>
        <taxon>Prorocentrum</taxon>
    </lineage>
</organism>
<feature type="compositionally biased region" description="Basic and acidic residues" evidence="1">
    <location>
        <begin position="140"/>
        <end position="149"/>
    </location>
</feature>
<evidence type="ECO:0000256" key="1">
    <source>
        <dbReference type="SAM" id="MobiDB-lite"/>
    </source>
</evidence>
<evidence type="ECO:0000313" key="3">
    <source>
        <dbReference type="Proteomes" id="UP001189429"/>
    </source>
</evidence>
<feature type="region of interest" description="Disordered" evidence="1">
    <location>
        <begin position="77"/>
        <end position="169"/>
    </location>
</feature>
<feature type="compositionally biased region" description="Low complexity" evidence="1">
    <location>
        <begin position="93"/>
        <end position="120"/>
    </location>
</feature>
<protein>
    <submittedName>
        <fullName evidence="2">Uncharacterized protein</fullName>
    </submittedName>
</protein>
<accession>A0ABN9Q9Q8</accession>
<feature type="non-terminal residue" evidence="2">
    <location>
        <position position="1"/>
    </location>
</feature>
<gene>
    <name evidence="2" type="ORF">PCOR1329_LOCUS8229</name>
</gene>
<sequence length="410" mass="43434">QPAWPERAGAHPLPSRPRALFLRTHCTPPRCAPLRPVPMGGGVGKAEYRVQFRRSVDSAGQYLDGHLAAWVARHAAGGGESRGPAEGSPESLPGSTPRPARGRGAAGAVASAASSAPAAPNTVGPTLLRSGREGGGQSHEGGRGRRPDRSAAGAASCDRGRDTSKDGRWHQKHCSPGLFVLANTIQQAYPFDPYGQKTVYKEEEHLSSMCDHWRGFGEVTITKTGPRKLHCRICARLLVDADDSSRSEGPFYFCRRCHESGYKYHICTSCWQDLKRGDASPFDVHAGPAGPGSSTGSEAATGISPAVVPPGLWKGSVTEGGYTRDASLNLSFDTQGGITGSGPAGEEEVAVSGVWRREGRAVVVAWSEARSWGRIWVDGQFMVSGDAAKITAKMLASDEGQASLVLSRRL</sequence>
<evidence type="ECO:0000313" key="2">
    <source>
        <dbReference type="EMBL" id="CAK0799918.1"/>
    </source>
</evidence>
<dbReference type="Proteomes" id="UP001189429">
    <property type="component" value="Unassembled WGS sequence"/>
</dbReference>
<keyword evidence="3" id="KW-1185">Reference proteome</keyword>
<name>A0ABN9Q9Q8_9DINO</name>